<dbReference type="Proteomes" id="UP000250369">
    <property type="component" value="Unassembled WGS sequence"/>
</dbReference>
<dbReference type="InterPro" id="IPR002575">
    <property type="entry name" value="Aminoglycoside_PTrfase"/>
</dbReference>
<sequence>MKKLGAKIGEGGCAEVFEWMDDNKIIKLAKSNTSVAALQRELYHCQIAWDCGLPVPEPFDLLNIDGRSGIVFERIYGESILKRFVDRSTKQATTEETNNVFDDYIDAKITARLLFQIHSHSVQNMPSQRENIKNDILRSQYLNENEKEAVINRLDQLPMKQQLCHGDPNPGNVIFRDNEAIIIDWNNSSTGNPEADLAEYIIMVRYAILLSDFPIQAKDGLNKTRESSIRIFMDEYERLSGIGYAEVESWIVPIAARKLSADGISEEEKNLLVKEIRRRLLINGK</sequence>
<dbReference type="EMBL" id="QMFB01000029">
    <property type="protein sequence ID" value="RAV13614.1"/>
    <property type="molecule type" value="Genomic_DNA"/>
</dbReference>
<protein>
    <submittedName>
        <fullName evidence="2">Aminoglycoside phosphotransferase</fullName>
    </submittedName>
</protein>
<dbReference type="OrthoDB" id="9800774at2"/>
<organism evidence="2 3">
    <name type="scientific">Paenibacillus contaminans</name>
    <dbReference type="NCBI Taxonomy" id="450362"/>
    <lineage>
        <taxon>Bacteria</taxon>
        <taxon>Bacillati</taxon>
        <taxon>Bacillota</taxon>
        <taxon>Bacilli</taxon>
        <taxon>Bacillales</taxon>
        <taxon>Paenibacillaceae</taxon>
        <taxon>Paenibacillus</taxon>
    </lineage>
</organism>
<proteinExistence type="predicted"/>
<dbReference type="InterPro" id="IPR011009">
    <property type="entry name" value="Kinase-like_dom_sf"/>
</dbReference>
<dbReference type="GO" id="GO:0016740">
    <property type="term" value="F:transferase activity"/>
    <property type="evidence" value="ECO:0007669"/>
    <property type="project" value="UniProtKB-KW"/>
</dbReference>
<reference evidence="2 3" key="1">
    <citation type="journal article" date="2009" name="Int. J. Syst. Evol. Microbiol.">
        <title>Paenibacillus contaminans sp. nov., isolated from a contaminated laboratory plate.</title>
        <authorList>
            <person name="Chou J.H."/>
            <person name="Lee J.H."/>
            <person name="Lin M.C."/>
            <person name="Chang P.S."/>
            <person name="Arun A.B."/>
            <person name="Young C.C."/>
            <person name="Chen W.M."/>
        </authorList>
    </citation>
    <scope>NUCLEOTIDE SEQUENCE [LARGE SCALE GENOMIC DNA]</scope>
    <source>
        <strain evidence="2 3">CKOBP-6</strain>
    </source>
</reference>
<comment type="caution">
    <text evidence="2">The sequence shown here is derived from an EMBL/GenBank/DDBJ whole genome shotgun (WGS) entry which is preliminary data.</text>
</comment>
<feature type="domain" description="Aminoglycoside phosphotransferase" evidence="1">
    <location>
        <begin position="25"/>
        <end position="207"/>
    </location>
</feature>
<dbReference type="Pfam" id="PF01636">
    <property type="entry name" value="APH"/>
    <property type="match status" value="1"/>
</dbReference>
<gene>
    <name evidence="2" type="ORF">DQG23_33015</name>
</gene>
<evidence type="ECO:0000313" key="2">
    <source>
        <dbReference type="EMBL" id="RAV13614.1"/>
    </source>
</evidence>
<keyword evidence="2" id="KW-0808">Transferase</keyword>
<evidence type="ECO:0000259" key="1">
    <source>
        <dbReference type="Pfam" id="PF01636"/>
    </source>
</evidence>
<accession>A0A329M115</accession>
<dbReference type="RefSeq" id="WP_113035291.1">
    <property type="nucleotide sequence ID" value="NZ_QMFB01000029.1"/>
</dbReference>
<name>A0A329M115_9BACL</name>
<dbReference type="SUPFAM" id="SSF56112">
    <property type="entry name" value="Protein kinase-like (PK-like)"/>
    <property type="match status" value="1"/>
</dbReference>
<keyword evidence="3" id="KW-1185">Reference proteome</keyword>
<dbReference type="AlphaFoldDB" id="A0A329M115"/>
<evidence type="ECO:0000313" key="3">
    <source>
        <dbReference type="Proteomes" id="UP000250369"/>
    </source>
</evidence>
<dbReference type="Gene3D" id="3.90.1200.10">
    <property type="match status" value="1"/>
</dbReference>